<dbReference type="InterPro" id="IPR017970">
    <property type="entry name" value="Homeobox_CS"/>
</dbReference>
<dbReference type="FunFam" id="1.10.10.60:FF:000879">
    <property type="match status" value="1"/>
</dbReference>
<evidence type="ECO:0000313" key="17">
    <source>
        <dbReference type="RefSeq" id="XP_021078531.1"/>
    </source>
</evidence>
<feature type="domain" description="Homeobox" evidence="15">
    <location>
        <begin position="213"/>
        <end position="273"/>
    </location>
</feature>
<dbReference type="CDD" id="cd00086">
    <property type="entry name" value="homeodomain"/>
    <property type="match status" value="1"/>
</dbReference>
<dbReference type="InterPro" id="IPR009057">
    <property type="entry name" value="Homeodomain-like_sf"/>
</dbReference>
<dbReference type="InterPro" id="IPR050296">
    <property type="entry name" value="Antp_homeobox"/>
</dbReference>
<evidence type="ECO:0000256" key="11">
    <source>
        <dbReference type="RuleBase" id="RU000682"/>
    </source>
</evidence>
<dbReference type="RefSeq" id="XP_021078531.1">
    <property type="nucleotide sequence ID" value="XM_021222872.2"/>
</dbReference>
<evidence type="ECO:0000256" key="14">
    <source>
        <dbReference type="SAM" id="SignalP"/>
    </source>
</evidence>
<feature type="DNA-binding region" description="Homeobox" evidence="10">
    <location>
        <begin position="215"/>
        <end position="274"/>
    </location>
</feature>
<keyword evidence="6 10" id="KW-0238">DNA-binding</keyword>
<feature type="signal peptide" evidence="14">
    <location>
        <begin position="1"/>
        <end position="18"/>
    </location>
</feature>
<evidence type="ECO:0000256" key="2">
    <source>
        <dbReference type="ARBA" id="ARBA00004123"/>
    </source>
</evidence>
<evidence type="ECO:0000256" key="13">
    <source>
        <dbReference type="SAM" id="MobiDB-lite"/>
    </source>
</evidence>
<keyword evidence="4" id="KW-0217">Developmental protein</keyword>
<organism evidence="16 17">
    <name type="scientific">Mesocricetus auratus</name>
    <name type="common">Golden hamster</name>
    <dbReference type="NCBI Taxonomy" id="10036"/>
    <lineage>
        <taxon>Eukaryota</taxon>
        <taxon>Metazoa</taxon>
        <taxon>Chordata</taxon>
        <taxon>Craniata</taxon>
        <taxon>Vertebrata</taxon>
        <taxon>Euteleostomi</taxon>
        <taxon>Mammalia</taxon>
        <taxon>Eutheria</taxon>
        <taxon>Euarchontoglires</taxon>
        <taxon>Glires</taxon>
        <taxon>Rodentia</taxon>
        <taxon>Myomorpha</taxon>
        <taxon>Muroidea</taxon>
        <taxon>Cricetidae</taxon>
        <taxon>Cricetinae</taxon>
        <taxon>Mesocricetus</taxon>
    </lineage>
</organism>
<dbReference type="SMART" id="SM00389">
    <property type="entry name" value="HOX"/>
    <property type="match status" value="1"/>
</dbReference>
<dbReference type="Gene3D" id="1.10.10.60">
    <property type="entry name" value="Homeodomain-like"/>
    <property type="match status" value="1"/>
</dbReference>
<keyword evidence="7 10" id="KW-0371">Homeobox</keyword>
<dbReference type="GeneID" id="101828860"/>
<evidence type="ECO:0000256" key="5">
    <source>
        <dbReference type="ARBA" id="ARBA00023015"/>
    </source>
</evidence>
<dbReference type="SUPFAM" id="SSF46689">
    <property type="entry name" value="Homeodomain-like"/>
    <property type="match status" value="1"/>
</dbReference>
<protein>
    <submittedName>
        <fullName evidence="17">Homeobox protein Hox-A6 isoform X1</fullName>
    </submittedName>
</protein>
<comment type="similarity">
    <text evidence="3 12">Belongs to the Antp homeobox family.</text>
</comment>
<dbReference type="GO" id="GO:0005634">
    <property type="term" value="C:nucleus"/>
    <property type="evidence" value="ECO:0007669"/>
    <property type="project" value="UniProtKB-SubCell"/>
</dbReference>
<dbReference type="PROSITE" id="PS00032">
    <property type="entry name" value="ANTENNAPEDIA"/>
    <property type="match status" value="1"/>
</dbReference>
<evidence type="ECO:0000256" key="8">
    <source>
        <dbReference type="ARBA" id="ARBA00023163"/>
    </source>
</evidence>
<dbReference type="Proteomes" id="UP000886700">
    <property type="component" value="Unplaced"/>
</dbReference>
<evidence type="ECO:0000256" key="10">
    <source>
        <dbReference type="PROSITE-ProRule" id="PRU00108"/>
    </source>
</evidence>
<proteinExistence type="inferred from homology"/>
<dbReference type="Pfam" id="PF00046">
    <property type="entry name" value="Homeodomain"/>
    <property type="match status" value="1"/>
</dbReference>
<dbReference type="InterPro" id="IPR001827">
    <property type="entry name" value="Homeobox_Antennapedia_CS"/>
</dbReference>
<dbReference type="InterPro" id="IPR017995">
    <property type="entry name" value="Homeobox_antennapedia"/>
</dbReference>
<keyword evidence="16" id="KW-1185">Reference proteome</keyword>
<evidence type="ECO:0000256" key="3">
    <source>
        <dbReference type="ARBA" id="ARBA00009107"/>
    </source>
</evidence>
<evidence type="ECO:0000313" key="16">
    <source>
        <dbReference type="Proteomes" id="UP000886700"/>
    </source>
</evidence>
<dbReference type="CTD" id="3203"/>
<dbReference type="PROSITE" id="PS50071">
    <property type="entry name" value="HOMEOBOX_2"/>
    <property type="match status" value="1"/>
</dbReference>
<evidence type="ECO:0000256" key="1">
    <source>
        <dbReference type="ARBA" id="ARBA00003263"/>
    </source>
</evidence>
<evidence type="ECO:0000259" key="15">
    <source>
        <dbReference type="PROSITE" id="PS50071"/>
    </source>
</evidence>
<keyword evidence="8" id="KW-0804">Transcription</keyword>
<dbReference type="PROSITE" id="PS00027">
    <property type="entry name" value="HOMEOBOX_1"/>
    <property type="match status" value="1"/>
</dbReference>
<sequence length="293" mass="32197">MWIGTVNMNFFIISLVRIEPAFFCSAPSCVLRSSAFPACLGCALSGDGERGEAAARPRPAAVAGGGARPVPGAAAAAALQLTTWLISCVLWHQEGGQFVSWAAEATAVREAGASGSRGLKSNSVLACNRASYEYGASCFYSDKDLSGASPSGNSKQRGPGDYLHFSPEQQYKPDSSSVQGKALHEEGTDRKYTSPVYPWMQRMNSCAGAVYGSHGRRGRQTYTRYQTLELEKEFHFNRYLTRRRRIEIANALCLTERQIKIWFQNRRMKWKKENKLINSTQPSGEDSEAKAGE</sequence>
<keyword evidence="9 10" id="KW-0539">Nucleus</keyword>
<feature type="region of interest" description="Disordered" evidence="13">
    <location>
        <begin position="274"/>
        <end position="293"/>
    </location>
</feature>
<keyword evidence="14" id="KW-0732">Signal</keyword>
<dbReference type="PRINTS" id="PR00024">
    <property type="entry name" value="HOMEOBOX"/>
</dbReference>
<gene>
    <name evidence="17" type="primary">Hoxa6</name>
</gene>
<feature type="chain" id="PRO_5018255485" evidence="14">
    <location>
        <begin position="19"/>
        <end position="293"/>
    </location>
</feature>
<dbReference type="GO" id="GO:0009952">
    <property type="term" value="P:anterior/posterior pattern specification"/>
    <property type="evidence" value="ECO:0007669"/>
    <property type="project" value="TreeGrafter"/>
</dbReference>
<evidence type="ECO:0000256" key="4">
    <source>
        <dbReference type="ARBA" id="ARBA00022473"/>
    </source>
</evidence>
<evidence type="ECO:0000256" key="12">
    <source>
        <dbReference type="RuleBase" id="RU004442"/>
    </source>
</evidence>
<dbReference type="GO" id="GO:0000978">
    <property type="term" value="F:RNA polymerase II cis-regulatory region sequence-specific DNA binding"/>
    <property type="evidence" value="ECO:0007669"/>
    <property type="project" value="TreeGrafter"/>
</dbReference>
<dbReference type="PRINTS" id="PR00025">
    <property type="entry name" value="ANTENNAPEDIA"/>
</dbReference>
<dbReference type="InterPro" id="IPR020479">
    <property type="entry name" value="HD_metazoa"/>
</dbReference>
<dbReference type="InterPro" id="IPR001356">
    <property type="entry name" value="HD"/>
</dbReference>
<dbReference type="GO" id="GO:0048706">
    <property type="term" value="P:embryonic skeletal system development"/>
    <property type="evidence" value="ECO:0007669"/>
    <property type="project" value="UniProtKB-ARBA"/>
</dbReference>
<feature type="region of interest" description="Disordered" evidence="13">
    <location>
        <begin position="148"/>
        <end position="189"/>
    </location>
</feature>
<reference evidence="17" key="1">
    <citation type="submission" date="2025-08" db="UniProtKB">
        <authorList>
            <consortium name="RefSeq"/>
        </authorList>
    </citation>
    <scope>IDENTIFICATION</scope>
    <source>
        <tissue evidence="17">Liver</tissue>
    </source>
</reference>
<evidence type="ECO:0000256" key="9">
    <source>
        <dbReference type="ARBA" id="ARBA00023242"/>
    </source>
</evidence>
<accession>A0A3Q0CCM5</accession>
<evidence type="ECO:0000256" key="7">
    <source>
        <dbReference type="ARBA" id="ARBA00023155"/>
    </source>
</evidence>
<dbReference type="PANTHER" id="PTHR45659:SF14">
    <property type="entry name" value="HOMEOBOX PROTEIN HOX-A6"/>
    <property type="match status" value="1"/>
</dbReference>
<name>A0A3Q0CCM5_MESAU</name>
<comment type="subcellular location">
    <subcellularLocation>
        <location evidence="2 10 11">Nucleus</location>
    </subcellularLocation>
</comment>
<keyword evidence="5" id="KW-0805">Transcription regulation</keyword>
<dbReference type="AlphaFoldDB" id="A0A3Q0CCM5"/>
<comment type="function">
    <text evidence="1">Sequence-specific transcription factor which is part of a developmental regulatory system that provides cells with specific positional identities on the anterior-posterior axis.</text>
</comment>
<dbReference type="PANTHER" id="PTHR45659">
    <property type="entry name" value="HOMEOBOX PROTEIN HOX"/>
    <property type="match status" value="1"/>
</dbReference>
<dbReference type="OrthoDB" id="6159439at2759"/>
<dbReference type="GO" id="GO:0000981">
    <property type="term" value="F:DNA-binding transcription factor activity, RNA polymerase II-specific"/>
    <property type="evidence" value="ECO:0007669"/>
    <property type="project" value="InterPro"/>
</dbReference>
<feature type="compositionally biased region" description="Polar residues" evidence="13">
    <location>
        <begin position="167"/>
        <end position="179"/>
    </location>
</feature>
<evidence type="ECO:0000256" key="6">
    <source>
        <dbReference type="ARBA" id="ARBA00023125"/>
    </source>
</evidence>